<feature type="transmembrane region" description="Helical" evidence="7">
    <location>
        <begin position="166"/>
        <end position="191"/>
    </location>
</feature>
<dbReference type="Gene3D" id="1.10.3720.10">
    <property type="entry name" value="MetI-like"/>
    <property type="match status" value="1"/>
</dbReference>
<dbReference type="Pfam" id="PF00528">
    <property type="entry name" value="BPD_transp_1"/>
    <property type="match status" value="1"/>
</dbReference>
<gene>
    <name evidence="9" type="primary">yejB</name>
    <name evidence="9" type="ORF">EVA68_02745</name>
</gene>
<dbReference type="GO" id="GO:0005886">
    <property type="term" value="C:plasma membrane"/>
    <property type="evidence" value="ECO:0007669"/>
    <property type="project" value="UniProtKB-SubCell"/>
</dbReference>
<feature type="transmembrane region" description="Helical" evidence="7">
    <location>
        <begin position="223"/>
        <end position="245"/>
    </location>
</feature>
<evidence type="ECO:0000256" key="2">
    <source>
        <dbReference type="ARBA" id="ARBA00022448"/>
    </source>
</evidence>
<comment type="similarity">
    <text evidence="7">Belongs to the binding-protein-dependent transport system permease family.</text>
</comment>
<evidence type="ECO:0000256" key="6">
    <source>
        <dbReference type="ARBA" id="ARBA00023136"/>
    </source>
</evidence>
<keyword evidence="2 7" id="KW-0813">Transport</keyword>
<feature type="domain" description="ABC transmembrane type-1" evidence="8">
    <location>
        <begin position="131"/>
        <end position="346"/>
    </location>
</feature>
<dbReference type="SUPFAM" id="SSF161098">
    <property type="entry name" value="MetI-like"/>
    <property type="match status" value="1"/>
</dbReference>
<dbReference type="GO" id="GO:0055085">
    <property type="term" value="P:transmembrane transport"/>
    <property type="evidence" value="ECO:0007669"/>
    <property type="project" value="InterPro"/>
</dbReference>
<keyword evidence="4 7" id="KW-0812">Transmembrane</keyword>
<accession>A0A520S3E8</accession>
<reference evidence="9 10" key="1">
    <citation type="submission" date="2019-02" db="EMBL/GenBank/DDBJ databases">
        <title>Prokaryotic population dynamics and viral predation in marine succession experiment using metagenomics: the confinement effect.</title>
        <authorList>
            <person name="Haro-Moreno J.M."/>
            <person name="Rodriguez-Valera F."/>
            <person name="Lopez-Perez M."/>
        </authorList>
    </citation>
    <scope>NUCLEOTIDE SEQUENCE [LARGE SCALE GENOMIC DNA]</scope>
    <source>
        <strain evidence="9">MED-G157</strain>
    </source>
</reference>
<evidence type="ECO:0000256" key="5">
    <source>
        <dbReference type="ARBA" id="ARBA00022989"/>
    </source>
</evidence>
<organism evidence="9 10">
    <name type="scientific">OM182 bacterium</name>
    <dbReference type="NCBI Taxonomy" id="2510334"/>
    <lineage>
        <taxon>Bacteria</taxon>
        <taxon>Pseudomonadati</taxon>
        <taxon>Pseudomonadota</taxon>
        <taxon>Gammaproteobacteria</taxon>
        <taxon>OMG group</taxon>
        <taxon>OM182 clade</taxon>
    </lineage>
</organism>
<dbReference type="GO" id="GO:0042884">
    <property type="term" value="P:microcin transport"/>
    <property type="evidence" value="ECO:0007669"/>
    <property type="project" value="TreeGrafter"/>
</dbReference>
<protein>
    <submittedName>
        <fullName evidence="9">Microcin C ABC transporter permease YejB</fullName>
    </submittedName>
</protein>
<evidence type="ECO:0000256" key="1">
    <source>
        <dbReference type="ARBA" id="ARBA00004651"/>
    </source>
</evidence>
<dbReference type="PROSITE" id="PS50928">
    <property type="entry name" value="ABC_TM1"/>
    <property type="match status" value="1"/>
</dbReference>
<dbReference type="CDD" id="cd06261">
    <property type="entry name" value="TM_PBP2"/>
    <property type="match status" value="1"/>
</dbReference>
<keyword evidence="5 7" id="KW-1133">Transmembrane helix</keyword>
<dbReference type="EMBL" id="SHAG01000006">
    <property type="protein sequence ID" value="RZO76995.1"/>
    <property type="molecule type" value="Genomic_DNA"/>
</dbReference>
<dbReference type="InterPro" id="IPR035906">
    <property type="entry name" value="MetI-like_sf"/>
</dbReference>
<dbReference type="PANTHER" id="PTHR30465:SF66">
    <property type="entry name" value="INNER MEMBRANE ABC TRANSPORTER PERMEASE PROTEIN YEJB"/>
    <property type="match status" value="1"/>
</dbReference>
<feature type="transmembrane region" description="Helical" evidence="7">
    <location>
        <begin position="133"/>
        <end position="154"/>
    </location>
</feature>
<keyword evidence="6 7" id="KW-0472">Membrane</keyword>
<comment type="subcellular location">
    <subcellularLocation>
        <location evidence="1 7">Cell membrane</location>
        <topology evidence="1 7">Multi-pass membrane protein</topology>
    </subcellularLocation>
</comment>
<dbReference type="PANTHER" id="PTHR30465">
    <property type="entry name" value="INNER MEMBRANE ABC TRANSPORTER"/>
    <property type="match status" value="1"/>
</dbReference>
<evidence type="ECO:0000259" key="8">
    <source>
        <dbReference type="PROSITE" id="PS50928"/>
    </source>
</evidence>
<proteinExistence type="inferred from homology"/>
<feature type="transmembrane region" description="Helical" evidence="7">
    <location>
        <begin position="327"/>
        <end position="353"/>
    </location>
</feature>
<dbReference type="NCBIfam" id="NF011712">
    <property type="entry name" value="PRK15133.1"/>
    <property type="match status" value="1"/>
</dbReference>
<feature type="transmembrane region" description="Helical" evidence="7">
    <location>
        <begin position="280"/>
        <end position="307"/>
    </location>
</feature>
<evidence type="ECO:0000256" key="7">
    <source>
        <dbReference type="RuleBase" id="RU363032"/>
    </source>
</evidence>
<dbReference type="AlphaFoldDB" id="A0A520S3E8"/>
<name>A0A520S3E8_9GAMM</name>
<dbReference type="Proteomes" id="UP000316199">
    <property type="component" value="Unassembled WGS sequence"/>
</dbReference>
<dbReference type="InterPro" id="IPR000515">
    <property type="entry name" value="MetI-like"/>
</dbReference>
<evidence type="ECO:0000256" key="3">
    <source>
        <dbReference type="ARBA" id="ARBA00022475"/>
    </source>
</evidence>
<evidence type="ECO:0000313" key="10">
    <source>
        <dbReference type="Proteomes" id="UP000316199"/>
    </source>
</evidence>
<evidence type="ECO:0000256" key="4">
    <source>
        <dbReference type="ARBA" id="ARBA00022692"/>
    </source>
</evidence>
<feature type="transmembrane region" description="Helical" evidence="7">
    <location>
        <begin position="9"/>
        <end position="27"/>
    </location>
</feature>
<comment type="caution">
    <text evidence="9">The sequence shown here is derived from an EMBL/GenBank/DDBJ whole genome shotgun (WGS) entry which is preliminary data.</text>
</comment>
<keyword evidence="3" id="KW-1003">Cell membrane</keyword>
<sequence length="364" mass="39813">MSSYIFRRVVLIFPTLIGILLVNFIIIQASPGGPVDQAISRIMGEGVAATSQIGGGGGPPSAGAGAPGGESSYEFARGLDPELIAELERQFGFDKPAHVRFLMMMKDYFSFEFGNSYYQDVPVVDLIAERLPVSLSLGLASLLIVYSVSVPLGIRKAVSDGTPFDIWTSIVILIGYAIPAFVLAMLLIIVFCGGEFFNWFPLRGLISDNYEALTAWEKIKDRIWHIAMPVTAMVAGSFATLTMLTKNSFLEEINKQYVLTARAKGLTPRRVLYGHVFRNAMLIVIAGFPAALLGMLFTGGVLIEVIFSLRGIGLLGFEAILTRDYPIVFATLFVFTLLGLITQLIADVTYMLVDPRIDFELREG</sequence>
<evidence type="ECO:0000313" key="9">
    <source>
        <dbReference type="EMBL" id="RZO76995.1"/>
    </source>
</evidence>